<organism evidence="1 2">
    <name type="scientific">Opisthorchis viverrini</name>
    <name type="common">Southeast Asian liver fluke</name>
    <dbReference type="NCBI Taxonomy" id="6198"/>
    <lineage>
        <taxon>Eukaryota</taxon>
        <taxon>Metazoa</taxon>
        <taxon>Spiralia</taxon>
        <taxon>Lophotrochozoa</taxon>
        <taxon>Platyhelminthes</taxon>
        <taxon>Trematoda</taxon>
        <taxon>Digenea</taxon>
        <taxon>Opisthorchiida</taxon>
        <taxon>Opisthorchiata</taxon>
        <taxon>Opisthorchiidae</taxon>
        <taxon>Opisthorchis</taxon>
    </lineage>
</organism>
<dbReference type="AlphaFoldDB" id="A0A074Z9S7"/>
<dbReference type="Proteomes" id="UP000054324">
    <property type="component" value="Unassembled WGS sequence"/>
</dbReference>
<evidence type="ECO:0000313" key="2">
    <source>
        <dbReference type="Proteomes" id="UP000054324"/>
    </source>
</evidence>
<dbReference type="CTD" id="20323739"/>
<keyword evidence="2" id="KW-1185">Reference proteome</keyword>
<sequence length="63" mass="7367">MYLAYRSDNLRVWGLESSDVYVKIVTESDFLRLKIQRLMEPLSAQKPPIVPEPEYSIAKHDKT</sequence>
<reference evidence="1 2" key="1">
    <citation type="submission" date="2013-11" db="EMBL/GenBank/DDBJ databases">
        <title>Opisthorchis viverrini - life in the bile duct.</title>
        <authorList>
            <person name="Young N.D."/>
            <person name="Nagarajan N."/>
            <person name="Lin S.J."/>
            <person name="Korhonen P.K."/>
            <person name="Jex A.R."/>
            <person name="Hall R.S."/>
            <person name="Safavi-Hemami H."/>
            <person name="Kaewkong W."/>
            <person name="Bertrand D."/>
            <person name="Gao S."/>
            <person name="Seet Q."/>
            <person name="Wongkham S."/>
            <person name="Teh B.T."/>
            <person name="Wongkham C."/>
            <person name="Intapan P.M."/>
            <person name="Maleewong W."/>
            <person name="Yang X."/>
            <person name="Hu M."/>
            <person name="Wang Z."/>
            <person name="Hofmann A."/>
            <person name="Sternberg P.W."/>
            <person name="Tan P."/>
            <person name="Wang J."/>
            <person name="Gasser R.B."/>
        </authorList>
    </citation>
    <scope>NUCLEOTIDE SEQUENCE [LARGE SCALE GENOMIC DNA]</scope>
</reference>
<accession>A0A074Z9S7</accession>
<proteinExistence type="predicted"/>
<dbReference type="RefSeq" id="XP_009173944.1">
    <property type="nucleotide sequence ID" value="XM_009175680.1"/>
</dbReference>
<protein>
    <submittedName>
        <fullName evidence="1">Uncharacterized protein</fullName>
    </submittedName>
</protein>
<dbReference type="GeneID" id="20323739"/>
<dbReference type="KEGG" id="ovi:T265_09570"/>
<name>A0A074Z9S7_OPIVI</name>
<dbReference type="EMBL" id="KL596906">
    <property type="protein sequence ID" value="KER22327.1"/>
    <property type="molecule type" value="Genomic_DNA"/>
</dbReference>
<evidence type="ECO:0000313" key="1">
    <source>
        <dbReference type="EMBL" id="KER22327.1"/>
    </source>
</evidence>
<gene>
    <name evidence="1" type="ORF">T265_09570</name>
</gene>